<evidence type="ECO:0000256" key="1">
    <source>
        <dbReference type="SAM" id="MobiDB-lite"/>
    </source>
</evidence>
<comment type="caution">
    <text evidence="3">The sequence shown here is derived from an EMBL/GenBank/DDBJ whole genome shotgun (WGS) entry which is preliminary data.</text>
</comment>
<keyword evidence="3" id="KW-0282">Flagellum</keyword>
<organism evidence="3 4">
    <name type="scientific">Shewanella algidipiscicola</name>
    <dbReference type="NCBI Taxonomy" id="614070"/>
    <lineage>
        <taxon>Bacteria</taxon>
        <taxon>Pseudomonadati</taxon>
        <taxon>Pseudomonadota</taxon>
        <taxon>Gammaproteobacteria</taxon>
        <taxon>Alteromonadales</taxon>
        <taxon>Shewanellaceae</taxon>
        <taxon>Shewanella</taxon>
    </lineage>
</organism>
<feature type="region of interest" description="Disordered" evidence="1">
    <location>
        <begin position="392"/>
        <end position="434"/>
    </location>
</feature>
<protein>
    <submittedName>
        <fullName evidence="3">Flagellar hook-length control protein FliK</fullName>
    </submittedName>
</protein>
<proteinExistence type="predicted"/>
<feature type="region of interest" description="Disordered" evidence="1">
    <location>
        <begin position="1"/>
        <end position="67"/>
    </location>
</feature>
<dbReference type="CDD" id="cd17470">
    <property type="entry name" value="T3SS_Flik_C"/>
    <property type="match status" value="1"/>
</dbReference>
<evidence type="ECO:0000313" key="4">
    <source>
        <dbReference type="Proteomes" id="UP000761574"/>
    </source>
</evidence>
<feature type="domain" description="Flagellar hook-length control protein-like C-terminal" evidence="2">
    <location>
        <begin position="322"/>
        <end position="403"/>
    </location>
</feature>
<feature type="compositionally biased region" description="Low complexity" evidence="1">
    <location>
        <begin position="24"/>
        <end position="34"/>
    </location>
</feature>
<dbReference type="RefSeq" id="WP_119977489.1">
    <property type="nucleotide sequence ID" value="NZ_BPFB01000015.1"/>
</dbReference>
<dbReference type="Proteomes" id="UP000761574">
    <property type="component" value="Unassembled WGS sequence"/>
</dbReference>
<evidence type="ECO:0000259" key="2">
    <source>
        <dbReference type="Pfam" id="PF02120"/>
    </source>
</evidence>
<sequence>MPQMNSVLLSKADTAGDKLGLQPNKSSANSSKNNDFSTALAQASADNGSSHKTQGPSEADKITHDTQQVVAADEQQDEDNDVANVLAQINWATQLAENQELADGGVPLPPDAELGSELKLSSETSTDELLASLTQSQLEVLESQTGLSQAQLAQLPPQMMAALMEGSQQGNSTAFNALVEQANTFLAAQGAVNHGLGANSLGAKMGGDDAKSSLGGAQSGVSPELKPDAAGQITAKVQAQADANASAGNELKNAKLMVTMAAKGDIADNGVNELKPTSSTMTSTPFARAEAPAQYQVSIRPQGEPAQQMQEMIQKFSPVMRQQLIAMVSQGVQHAEIRLDPPELGQMMVRIQVQGDQTQVQFQVMQHQTKDLVEQAIPRLREMLAEQGMQLTDSNVSQGGGGREQGEADGSGHQNGTSASDVDEISTDESLLAANNATSYRSGIDYYA</sequence>
<feature type="compositionally biased region" description="Polar residues" evidence="1">
    <location>
        <begin position="35"/>
        <end position="56"/>
    </location>
</feature>
<dbReference type="InterPro" id="IPR021136">
    <property type="entry name" value="Flagellar_hook_control-like_C"/>
</dbReference>
<keyword evidence="3" id="KW-0969">Cilium</keyword>
<reference evidence="3 4" key="1">
    <citation type="submission" date="2021-05" db="EMBL/GenBank/DDBJ databases">
        <title>Molecular characterization for Shewanella algae harboring chromosomal blaOXA-55-like strains isolated from clinical and environment sample.</title>
        <authorList>
            <person name="Ohama Y."/>
            <person name="Aoki K."/>
            <person name="Harada S."/>
            <person name="Moriya K."/>
            <person name="Ishii Y."/>
            <person name="Tateda K."/>
        </authorList>
    </citation>
    <scope>NUCLEOTIDE SEQUENCE [LARGE SCALE GENOMIC DNA]</scope>
    <source>
        <strain evidence="3 4">LMG 23746</strain>
    </source>
</reference>
<dbReference type="InterPro" id="IPR052563">
    <property type="entry name" value="FliK"/>
</dbReference>
<accession>A0ABQ4PF41</accession>
<keyword evidence="4" id="KW-1185">Reference proteome</keyword>
<name>A0ABQ4PF41_9GAMM</name>
<gene>
    <name evidence="3" type="primary">fliK</name>
    <name evidence="3" type="ORF">TUM4630_15970</name>
</gene>
<dbReference type="Pfam" id="PF02120">
    <property type="entry name" value="Flg_hook"/>
    <property type="match status" value="1"/>
</dbReference>
<dbReference type="InterPro" id="IPR038610">
    <property type="entry name" value="FliK-like_C_sf"/>
</dbReference>
<evidence type="ECO:0000313" key="3">
    <source>
        <dbReference type="EMBL" id="GIU46158.1"/>
    </source>
</evidence>
<dbReference type="Gene3D" id="3.30.750.140">
    <property type="match status" value="1"/>
</dbReference>
<dbReference type="PANTHER" id="PTHR37533">
    <property type="entry name" value="FLAGELLAR HOOK-LENGTH CONTROL PROTEIN"/>
    <property type="match status" value="1"/>
</dbReference>
<dbReference type="PANTHER" id="PTHR37533:SF2">
    <property type="entry name" value="FLAGELLAR HOOK-LENGTH CONTROL PROTEIN"/>
    <property type="match status" value="1"/>
</dbReference>
<dbReference type="EMBL" id="BPFB01000015">
    <property type="protein sequence ID" value="GIU46158.1"/>
    <property type="molecule type" value="Genomic_DNA"/>
</dbReference>
<keyword evidence="3" id="KW-0966">Cell projection</keyword>